<dbReference type="RefSeq" id="WP_114846989.1">
    <property type="nucleotide sequence ID" value="NZ_JBHSPE010000010.1"/>
</dbReference>
<reference evidence="1 2" key="1">
    <citation type="submission" date="2018-07" db="EMBL/GenBank/DDBJ databases">
        <title>Dyella tabacisoli L4-6T, whole genome shotgun sequence.</title>
        <authorList>
            <person name="Zhou X.-K."/>
            <person name="Li W.-J."/>
            <person name="Duan Y.-Q."/>
        </authorList>
    </citation>
    <scope>NUCLEOTIDE SEQUENCE [LARGE SCALE GENOMIC DNA]</scope>
    <source>
        <strain evidence="1 2">L4-6</strain>
    </source>
</reference>
<evidence type="ECO:0000313" key="2">
    <source>
        <dbReference type="Proteomes" id="UP000253782"/>
    </source>
</evidence>
<accession>A0A369UHR8</accession>
<dbReference type="EMBL" id="QQAH01000020">
    <property type="protein sequence ID" value="RDD80111.1"/>
    <property type="molecule type" value="Genomic_DNA"/>
</dbReference>
<sequence>MAVGFDLLAYIQDVGDGHTGPGGYAGTRGENKRLEGFMITLAPWTRDLEGAAPGRCLGRGRCRVDQRRQLDRYPRTRQGD</sequence>
<dbReference type="Pfam" id="PF07538">
    <property type="entry name" value="ChW"/>
    <property type="match status" value="1"/>
</dbReference>
<evidence type="ECO:0000313" key="1">
    <source>
        <dbReference type="EMBL" id="RDD80111.1"/>
    </source>
</evidence>
<proteinExistence type="predicted"/>
<dbReference type="AlphaFoldDB" id="A0A369UHR8"/>
<dbReference type="Proteomes" id="UP000253782">
    <property type="component" value="Unassembled WGS sequence"/>
</dbReference>
<keyword evidence="2" id="KW-1185">Reference proteome</keyword>
<name>A0A369UHR8_9GAMM</name>
<gene>
    <name evidence="1" type="ORF">DVJ77_18365</name>
</gene>
<protein>
    <submittedName>
        <fullName evidence="1">Uncharacterized protein</fullName>
    </submittedName>
</protein>
<organism evidence="1 2">
    <name type="scientific">Dyella tabacisoli</name>
    <dbReference type="NCBI Taxonomy" id="2282381"/>
    <lineage>
        <taxon>Bacteria</taxon>
        <taxon>Pseudomonadati</taxon>
        <taxon>Pseudomonadota</taxon>
        <taxon>Gammaproteobacteria</taxon>
        <taxon>Lysobacterales</taxon>
        <taxon>Rhodanobacteraceae</taxon>
        <taxon>Dyella</taxon>
    </lineage>
</organism>
<dbReference type="InterPro" id="IPR006637">
    <property type="entry name" value="ChW"/>
</dbReference>
<comment type="caution">
    <text evidence="1">The sequence shown here is derived from an EMBL/GenBank/DDBJ whole genome shotgun (WGS) entry which is preliminary data.</text>
</comment>